<feature type="compositionally biased region" description="Low complexity" evidence="1">
    <location>
        <begin position="48"/>
        <end position="57"/>
    </location>
</feature>
<feature type="region of interest" description="Disordered" evidence="1">
    <location>
        <begin position="37"/>
        <end position="67"/>
    </location>
</feature>
<comment type="caution">
    <text evidence="2">The sequence shown here is derived from an EMBL/GenBank/DDBJ whole genome shotgun (WGS) entry which is preliminary data.</text>
</comment>
<gene>
    <name evidence="2" type="ORF">ACHAW5_010247</name>
</gene>
<dbReference type="Proteomes" id="UP001530315">
    <property type="component" value="Unassembled WGS sequence"/>
</dbReference>
<proteinExistence type="predicted"/>
<feature type="compositionally biased region" description="Acidic residues" evidence="1">
    <location>
        <begin position="58"/>
        <end position="67"/>
    </location>
</feature>
<evidence type="ECO:0000313" key="3">
    <source>
        <dbReference type="Proteomes" id="UP001530315"/>
    </source>
</evidence>
<accession>A0ABD3PIA6</accession>
<dbReference type="AlphaFoldDB" id="A0ABD3PIA6"/>
<evidence type="ECO:0000256" key="1">
    <source>
        <dbReference type="SAM" id="MobiDB-lite"/>
    </source>
</evidence>
<dbReference type="EMBL" id="JALLAZ020000798">
    <property type="protein sequence ID" value="KAL3787041.1"/>
    <property type="molecule type" value="Genomic_DNA"/>
</dbReference>
<keyword evidence="3" id="KW-1185">Reference proteome</keyword>
<name>A0ABD3PIA6_9STRA</name>
<organism evidence="2 3">
    <name type="scientific">Stephanodiscus triporus</name>
    <dbReference type="NCBI Taxonomy" id="2934178"/>
    <lineage>
        <taxon>Eukaryota</taxon>
        <taxon>Sar</taxon>
        <taxon>Stramenopiles</taxon>
        <taxon>Ochrophyta</taxon>
        <taxon>Bacillariophyta</taxon>
        <taxon>Coscinodiscophyceae</taxon>
        <taxon>Thalassiosirophycidae</taxon>
        <taxon>Stephanodiscales</taxon>
        <taxon>Stephanodiscaceae</taxon>
        <taxon>Stephanodiscus</taxon>
    </lineage>
</organism>
<evidence type="ECO:0000313" key="2">
    <source>
        <dbReference type="EMBL" id="KAL3787041.1"/>
    </source>
</evidence>
<protein>
    <submittedName>
        <fullName evidence="2">Uncharacterized protein</fullName>
    </submittedName>
</protein>
<reference evidence="2 3" key="1">
    <citation type="submission" date="2024-10" db="EMBL/GenBank/DDBJ databases">
        <title>Updated reference genomes for cyclostephanoid diatoms.</title>
        <authorList>
            <person name="Roberts W.R."/>
            <person name="Alverson A.J."/>
        </authorList>
    </citation>
    <scope>NUCLEOTIDE SEQUENCE [LARGE SCALE GENOMIC DNA]</scope>
    <source>
        <strain evidence="2 3">AJA276-08</strain>
    </source>
</reference>
<sequence>MEGVEEVGVQQVSGRVIIQGGVAPAVASANLADLGATHEASPHVMHTSGESSSSESSGGDDNDDEDFLDLLVDSFDDDFDPALFL</sequence>